<keyword evidence="1" id="KW-1133">Transmembrane helix</keyword>
<feature type="transmembrane region" description="Helical" evidence="1">
    <location>
        <begin position="117"/>
        <end position="139"/>
    </location>
</feature>
<protein>
    <submittedName>
        <fullName evidence="2">Uncharacterized protein</fullName>
    </submittedName>
</protein>
<dbReference type="RefSeq" id="WP_096159889.1">
    <property type="nucleotide sequence ID" value="NZ_JABUYC010000008.1"/>
</dbReference>
<organism evidence="2 3">
    <name type="scientific">Brevibacterium aurantiacum</name>
    <dbReference type="NCBI Taxonomy" id="273384"/>
    <lineage>
        <taxon>Bacteria</taxon>
        <taxon>Bacillati</taxon>
        <taxon>Actinomycetota</taxon>
        <taxon>Actinomycetes</taxon>
        <taxon>Micrococcales</taxon>
        <taxon>Brevibacteriaceae</taxon>
        <taxon>Brevibacterium</taxon>
    </lineage>
</organism>
<accession>A0A2A3ZJ97</accession>
<dbReference type="Proteomes" id="UP000217720">
    <property type="component" value="Unassembled WGS sequence"/>
</dbReference>
<evidence type="ECO:0000256" key="1">
    <source>
        <dbReference type="SAM" id="Phobius"/>
    </source>
</evidence>
<dbReference type="EMBL" id="NRGO01000004">
    <property type="protein sequence ID" value="PCC51594.1"/>
    <property type="molecule type" value="Genomic_DNA"/>
</dbReference>
<comment type="caution">
    <text evidence="2">The sequence shown here is derived from an EMBL/GenBank/DDBJ whole genome shotgun (WGS) entry which is preliminary data.</text>
</comment>
<proteinExistence type="predicted"/>
<sequence length="170" mass="18946">MSDRFSQPRSRYLNLGLGELAAATVFALVALMWRSRLESSGAVAALWWALLPLLFVLLQASAYWLLMRSRMPVGKAQAAPDRMPHMAARCFRGLRLITPVALITGLVGVIVNAPSGTIATVVVVVVWAFGVVEYVNYYLVRLAYPWTRWASEVSQWRTPTLVKDIRAALR</sequence>
<dbReference type="AlphaFoldDB" id="A0A2A3ZJ97"/>
<evidence type="ECO:0000313" key="2">
    <source>
        <dbReference type="EMBL" id="PCC51594.1"/>
    </source>
</evidence>
<name>A0A2A3ZJ97_BREAU</name>
<gene>
    <name evidence="2" type="ORF">CIK62_03580</name>
</gene>
<feature type="transmembrane region" description="Helical" evidence="1">
    <location>
        <begin position="45"/>
        <end position="66"/>
    </location>
</feature>
<reference evidence="2 3" key="1">
    <citation type="journal article" date="2017" name="Elife">
        <title>Extensive horizontal gene transfer in cheese-associated bacteria.</title>
        <authorList>
            <person name="Bonham K.S."/>
            <person name="Wolfe B.E."/>
            <person name="Dutton R.J."/>
        </authorList>
    </citation>
    <scope>NUCLEOTIDE SEQUENCE [LARGE SCALE GENOMIC DNA]</scope>
    <source>
        <strain evidence="2 3">900_6</strain>
    </source>
</reference>
<feature type="transmembrane region" description="Helical" evidence="1">
    <location>
        <begin position="12"/>
        <end position="33"/>
    </location>
</feature>
<evidence type="ECO:0000313" key="3">
    <source>
        <dbReference type="Proteomes" id="UP000217720"/>
    </source>
</evidence>
<feature type="transmembrane region" description="Helical" evidence="1">
    <location>
        <begin position="93"/>
        <end position="111"/>
    </location>
</feature>
<keyword evidence="1" id="KW-0472">Membrane</keyword>
<keyword evidence="1" id="KW-0812">Transmembrane</keyword>